<dbReference type="PANTHER" id="PTHR43708:SF3">
    <property type="entry name" value="OXIDOREDUCTASE"/>
    <property type="match status" value="1"/>
</dbReference>
<sequence length="392" mass="42676">MPRPTPPRIRLGMIGGGQGAFIGQVHRLAARLDDTCELVCGAFSRSADNNQLTGEACHLAEERVYADWQQLLEGEQQLPAEQRMQLLVIATPNHLHVPIAEAAMQAGFHVFCEKPAAVSLQEAQRLAESWHTSGCLYGLAHTYLGYPMVWQAREMVSEGQIGSIRKIHVEYPQGWLGERLEQQGNKQAAWRTDPSLAGISGCMADIGTHAFGLAEFISGHRVSELCALLTSHADGRQLDDDGDVLLRTDQGASGTLIASQVCSGEENALKIRIYGDQGALEWHQMEPNSLLHRPLQAPMRTLRAGIDQPDLSPSALQRLRLPGGHPEGYLEALGNLYRDFAHAIHQDQHGDVDGVPGMTSGLRGMAFIEAVTTSAKSEQKWTPLPATQLPGA</sequence>
<comment type="caution">
    <text evidence="3">The sequence shown here is derived from an EMBL/GenBank/DDBJ whole genome shotgun (WGS) entry which is preliminary data.</text>
</comment>
<feature type="domain" description="Gfo/Idh/MocA-like oxidoreductase N-terminal" evidence="1">
    <location>
        <begin position="9"/>
        <end position="140"/>
    </location>
</feature>
<evidence type="ECO:0000313" key="3">
    <source>
        <dbReference type="EMBL" id="OWV31045.1"/>
    </source>
</evidence>
<keyword evidence="4" id="KW-1185">Reference proteome</keyword>
<evidence type="ECO:0000259" key="2">
    <source>
        <dbReference type="Pfam" id="PF22725"/>
    </source>
</evidence>
<protein>
    <submittedName>
        <fullName evidence="3">Oxidoreductase</fullName>
    </submittedName>
</protein>
<proteinExistence type="predicted"/>
<dbReference type="EMBL" id="JPUA01000010">
    <property type="protein sequence ID" value="OWV31045.1"/>
    <property type="molecule type" value="Genomic_DNA"/>
</dbReference>
<dbReference type="GO" id="GO:0000166">
    <property type="term" value="F:nucleotide binding"/>
    <property type="evidence" value="ECO:0007669"/>
    <property type="project" value="InterPro"/>
</dbReference>
<dbReference type="SUPFAM" id="SSF55347">
    <property type="entry name" value="Glyceraldehyde-3-phosphate dehydrogenase-like, C-terminal domain"/>
    <property type="match status" value="1"/>
</dbReference>
<dbReference type="AlphaFoldDB" id="A0A246S5N2"/>
<dbReference type="Pfam" id="PF22725">
    <property type="entry name" value="GFO_IDH_MocA_C3"/>
    <property type="match status" value="1"/>
</dbReference>
<dbReference type="InterPro" id="IPR051317">
    <property type="entry name" value="Gfo/Idh/MocA_oxidoreduct"/>
</dbReference>
<dbReference type="Pfam" id="PF01408">
    <property type="entry name" value="GFO_IDH_MocA"/>
    <property type="match status" value="1"/>
</dbReference>
<dbReference type="SUPFAM" id="SSF51735">
    <property type="entry name" value="NAD(P)-binding Rossmann-fold domains"/>
    <property type="match status" value="1"/>
</dbReference>
<organism evidence="3 4">
    <name type="scientific">Halomonas campaniensis</name>
    <dbReference type="NCBI Taxonomy" id="213554"/>
    <lineage>
        <taxon>Bacteria</taxon>
        <taxon>Pseudomonadati</taxon>
        <taxon>Pseudomonadota</taxon>
        <taxon>Gammaproteobacteria</taxon>
        <taxon>Oceanospirillales</taxon>
        <taxon>Halomonadaceae</taxon>
        <taxon>Halomonas</taxon>
    </lineage>
</organism>
<name>A0A246S5N2_9GAMM</name>
<dbReference type="Gene3D" id="3.30.360.10">
    <property type="entry name" value="Dihydrodipicolinate Reductase, domain 2"/>
    <property type="match status" value="1"/>
</dbReference>
<accession>A0A246S5N2</accession>
<feature type="domain" description="GFO/IDH/MocA-like oxidoreductase" evidence="2">
    <location>
        <begin position="151"/>
        <end position="281"/>
    </location>
</feature>
<reference evidence="3 4" key="1">
    <citation type="submission" date="2014-08" db="EMBL/GenBank/DDBJ databases">
        <title>Draft genome sequence of a novel L-asparaginase producing marine bacterium, Halomonas campaniensis.</title>
        <authorList>
            <person name="Sundarakrishnan B."/>
            <person name="Moushumi Priya A."/>
            <person name="Raman G."/>
            <person name="Sakthivel N."/>
            <person name="Park S."/>
            <person name="Jayachandran S."/>
        </authorList>
    </citation>
    <scope>NUCLEOTIDE SEQUENCE [LARGE SCALE GENOMIC DNA]</scope>
    <source>
        <strain evidence="3 4">SK03</strain>
    </source>
</reference>
<evidence type="ECO:0000259" key="1">
    <source>
        <dbReference type="Pfam" id="PF01408"/>
    </source>
</evidence>
<dbReference type="Gene3D" id="3.40.50.720">
    <property type="entry name" value="NAD(P)-binding Rossmann-like Domain"/>
    <property type="match status" value="1"/>
</dbReference>
<dbReference type="InterPro" id="IPR055170">
    <property type="entry name" value="GFO_IDH_MocA-like_dom"/>
</dbReference>
<evidence type="ECO:0000313" key="4">
    <source>
        <dbReference type="Proteomes" id="UP000197334"/>
    </source>
</evidence>
<dbReference type="PANTHER" id="PTHR43708">
    <property type="entry name" value="CONSERVED EXPRESSED OXIDOREDUCTASE (EUROFUNG)"/>
    <property type="match status" value="1"/>
</dbReference>
<dbReference type="InterPro" id="IPR036291">
    <property type="entry name" value="NAD(P)-bd_dom_sf"/>
</dbReference>
<dbReference type="InterPro" id="IPR000683">
    <property type="entry name" value="Gfo/Idh/MocA-like_OxRdtase_N"/>
</dbReference>
<dbReference type="RefSeq" id="WP_240513123.1">
    <property type="nucleotide sequence ID" value="NZ_JPUA01000010.1"/>
</dbReference>
<gene>
    <name evidence="3" type="ORF">JI62_04095</name>
</gene>
<dbReference type="Proteomes" id="UP000197334">
    <property type="component" value="Unassembled WGS sequence"/>
</dbReference>